<reference evidence="2" key="1">
    <citation type="submission" date="2021-01" db="EMBL/GenBank/DDBJ databases">
        <authorList>
            <person name="Corre E."/>
            <person name="Pelletier E."/>
            <person name="Niang G."/>
            <person name="Scheremetjew M."/>
            <person name="Finn R."/>
            <person name="Kale V."/>
            <person name="Holt S."/>
            <person name="Cochrane G."/>
            <person name="Meng A."/>
            <person name="Brown T."/>
            <person name="Cohen L."/>
        </authorList>
    </citation>
    <scope>NUCLEOTIDE SEQUENCE</scope>
    <source>
        <strain evidence="2">SAG 63-3</strain>
    </source>
</reference>
<accession>A0A7S0YB42</accession>
<dbReference type="EMBL" id="HBFM01010706">
    <property type="protein sequence ID" value="CAD8770398.1"/>
    <property type="molecule type" value="Transcribed_RNA"/>
</dbReference>
<name>A0A7S0YB42_9CHLO</name>
<sequence>MGKQKEKAGPQIGGGKGGNDMNIEIREGAVALLRFKTRDGMNKMLDPLSNAIEGSISNRLGHNFILSEKVASHVALRKSCNIPKQVKYLIGTLDGDAHSIRHEMCHARFYLDPDYKVLVGEVWSNKLADSQRNLITGFLNRLKYDSCVHIDEFQAYLVTEKSNFFGIDLSDLQDDLSHSFPPGSWR</sequence>
<gene>
    <name evidence="2" type="ORF">PPAR00522_LOCUS6799</name>
</gene>
<organism evidence="2">
    <name type="scientific">Polytomella parva</name>
    <dbReference type="NCBI Taxonomy" id="51329"/>
    <lineage>
        <taxon>Eukaryota</taxon>
        <taxon>Viridiplantae</taxon>
        <taxon>Chlorophyta</taxon>
        <taxon>core chlorophytes</taxon>
        <taxon>Chlorophyceae</taxon>
        <taxon>CS clade</taxon>
        <taxon>Chlamydomonadales</taxon>
        <taxon>Chlamydomonadaceae</taxon>
        <taxon>Polytomella</taxon>
    </lineage>
</organism>
<feature type="region of interest" description="Disordered" evidence="1">
    <location>
        <begin position="1"/>
        <end position="20"/>
    </location>
</feature>
<proteinExistence type="predicted"/>
<evidence type="ECO:0000313" key="2">
    <source>
        <dbReference type="EMBL" id="CAD8770398.1"/>
    </source>
</evidence>
<protein>
    <submittedName>
        <fullName evidence="2">Uncharacterized protein</fullName>
    </submittedName>
</protein>
<dbReference type="AlphaFoldDB" id="A0A7S0YB42"/>
<evidence type="ECO:0000256" key="1">
    <source>
        <dbReference type="SAM" id="MobiDB-lite"/>
    </source>
</evidence>